<reference evidence="1 2" key="1">
    <citation type="submission" date="2015-06" db="EMBL/GenBank/DDBJ databases">
        <title>Improved classification and identification of acetic acid bacteria using matrix-assisted laser desorption/ionization time-of-flight mass spectrometry; Gluconobacter nephelii and Gluconobacter uchimurae are later heterotypic synonyms of Gluconobacter japonicus and Gluconobacter oxydans, respectively.</title>
        <authorList>
            <person name="Li L."/>
            <person name="Cleenwerck I."/>
            <person name="De Vuyst L."/>
            <person name="Vandamme P."/>
        </authorList>
    </citation>
    <scope>NUCLEOTIDE SEQUENCE [LARGE SCALE GENOMIC DNA]</scope>
    <source>
        <strain evidence="1 2">LMG 1604</strain>
    </source>
</reference>
<keyword evidence="1" id="KW-0560">Oxidoreductase</keyword>
<name>A0A087PX37_9PROT</name>
<dbReference type="InterPro" id="IPR011008">
    <property type="entry name" value="Dimeric_a/b-barrel"/>
</dbReference>
<dbReference type="PATRIC" id="fig|178901.10.peg.372"/>
<gene>
    <name evidence="1" type="ORF">AD953_11760</name>
</gene>
<sequence length="100" mass="10928">MSEEITVVAFLKAKPGSEKIVGDAMAACVAPTLKEEGNISYVPQQDQDDAQTFVFVERWTSRQTLNEHMETPHFKTLIASVKDHLAAPPAVHVLKPVAGI</sequence>
<dbReference type="Gene3D" id="3.30.70.100">
    <property type="match status" value="1"/>
</dbReference>
<evidence type="ECO:0000313" key="2">
    <source>
        <dbReference type="Proteomes" id="UP000075538"/>
    </source>
</evidence>
<dbReference type="InterPro" id="IPR007138">
    <property type="entry name" value="ABM_dom"/>
</dbReference>
<evidence type="ECO:0000313" key="1">
    <source>
        <dbReference type="EMBL" id="KXV74410.1"/>
    </source>
</evidence>
<dbReference type="Pfam" id="PF03992">
    <property type="entry name" value="ABM"/>
    <property type="match status" value="1"/>
</dbReference>
<dbReference type="AlphaFoldDB" id="A0A087PX37"/>
<accession>A0A087PX37</accession>
<organism evidence="1 2">
    <name type="scientific">Acetobacter malorum</name>
    <dbReference type="NCBI Taxonomy" id="178901"/>
    <lineage>
        <taxon>Bacteria</taxon>
        <taxon>Pseudomonadati</taxon>
        <taxon>Pseudomonadota</taxon>
        <taxon>Alphaproteobacteria</taxon>
        <taxon>Acetobacterales</taxon>
        <taxon>Acetobacteraceae</taxon>
        <taxon>Acetobacter</taxon>
    </lineage>
</organism>
<keyword evidence="1" id="KW-0503">Monooxygenase</keyword>
<protein>
    <submittedName>
        <fullName evidence="1">Antibiotic biosynthesis monooxygenase</fullName>
    </submittedName>
</protein>
<dbReference type="PROSITE" id="PS51725">
    <property type="entry name" value="ABM"/>
    <property type="match status" value="1"/>
</dbReference>
<dbReference type="EMBL" id="LHZZ01000609">
    <property type="protein sequence ID" value="KXV74410.1"/>
    <property type="molecule type" value="Genomic_DNA"/>
</dbReference>
<dbReference type="GO" id="GO:0004497">
    <property type="term" value="F:monooxygenase activity"/>
    <property type="evidence" value="ECO:0007669"/>
    <property type="project" value="UniProtKB-KW"/>
</dbReference>
<dbReference type="PANTHER" id="PTHR33336:SF15">
    <property type="entry name" value="ABM DOMAIN-CONTAINING PROTEIN"/>
    <property type="match status" value="1"/>
</dbReference>
<dbReference type="InterPro" id="IPR050744">
    <property type="entry name" value="AI-2_Isomerase_LsrG"/>
</dbReference>
<dbReference type="Proteomes" id="UP000075538">
    <property type="component" value="Unassembled WGS sequence"/>
</dbReference>
<dbReference type="SUPFAM" id="SSF54909">
    <property type="entry name" value="Dimeric alpha+beta barrel"/>
    <property type="match status" value="1"/>
</dbReference>
<dbReference type="PANTHER" id="PTHR33336">
    <property type="entry name" value="QUINOL MONOOXYGENASE YGIN-RELATED"/>
    <property type="match status" value="1"/>
</dbReference>
<dbReference type="RefSeq" id="WP_043549584.1">
    <property type="nucleotide sequence ID" value="NZ_CALAZD010000045.1"/>
</dbReference>
<proteinExistence type="predicted"/>
<comment type="caution">
    <text evidence="1">The sequence shown here is derived from an EMBL/GenBank/DDBJ whole genome shotgun (WGS) entry which is preliminary data.</text>
</comment>